<gene>
    <name evidence="5" type="ORF">DK846_12270</name>
</gene>
<dbReference type="InterPro" id="IPR036259">
    <property type="entry name" value="MFS_trans_sf"/>
</dbReference>
<dbReference type="Gene3D" id="1.20.1250.20">
    <property type="entry name" value="MFS general substrate transporter like domains"/>
    <property type="match status" value="1"/>
</dbReference>
<dbReference type="SUPFAM" id="SSF103473">
    <property type="entry name" value="MFS general substrate transporter"/>
    <property type="match status" value="1"/>
</dbReference>
<evidence type="ECO:0000256" key="1">
    <source>
        <dbReference type="ARBA" id="ARBA00022448"/>
    </source>
</evidence>
<keyword evidence="3" id="KW-0812">Transmembrane</keyword>
<dbReference type="GeneID" id="97550217"/>
<feature type="transmembrane region" description="Helical" evidence="3">
    <location>
        <begin position="76"/>
        <end position="94"/>
    </location>
</feature>
<feature type="transmembrane region" description="Helical" evidence="3">
    <location>
        <begin position="9"/>
        <end position="26"/>
    </location>
</feature>
<dbReference type="AlphaFoldDB" id="A0A2V2MUK7"/>
<keyword evidence="2" id="KW-1003">Cell membrane</keyword>
<dbReference type="Pfam" id="PF07690">
    <property type="entry name" value="MFS_1"/>
    <property type="match status" value="1"/>
</dbReference>
<evidence type="ECO:0000313" key="5">
    <source>
        <dbReference type="EMBL" id="PWR71622.1"/>
    </source>
</evidence>
<accession>A0A2V2MUK7</accession>
<evidence type="ECO:0000256" key="2">
    <source>
        <dbReference type="ARBA" id="ARBA00022475"/>
    </source>
</evidence>
<keyword evidence="3" id="KW-1133">Transmembrane helix</keyword>
<dbReference type="PANTHER" id="PTHR23518">
    <property type="entry name" value="C-METHYLTRANSFERASE"/>
    <property type="match status" value="1"/>
</dbReference>
<feature type="transmembrane region" description="Helical" evidence="3">
    <location>
        <begin position="106"/>
        <end position="126"/>
    </location>
</feature>
<feature type="transmembrane region" description="Helical" evidence="3">
    <location>
        <begin position="241"/>
        <end position="267"/>
    </location>
</feature>
<evidence type="ECO:0000313" key="6">
    <source>
        <dbReference type="Proteomes" id="UP000245657"/>
    </source>
</evidence>
<dbReference type="PROSITE" id="PS50850">
    <property type="entry name" value="MFS"/>
    <property type="match status" value="1"/>
</dbReference>
<feature type="transmembrane region" description="Helical" evidence="3">
    <location>
        <begin position="358"/>
        <end position="389"/>
    </location>
</feature>
<proteinExistence type="predicted"/>
<keyword evidence="6" id="KW-1185">Reference proteome</keyword>
<dbReference type="Pfam" id="PF05977">
    <property type="entry name" value="MFS_3"/>
    <property type="match status" value="1"/>
</dbReference>
<evidence type="ECO:0000256" key="3">
    <source>
        <dbReference type="SAM" id="Phobius"/>
    </source>
</evidence>
<keyword evidence="3" id="KW-0472">Membrane</keyword>
<dbReference type="CDD" id="cd17325">
    <property type="entry name" value="MFS_MdtG_SLC18_like"/>
    <property type="match status" value="1"/>
</dbReference>
<reference evidence="5 6" key="1">
    <citation type="submission" date="2018-05" db="EMBL/GenBank/DDBJ databases">
        <title>Draft genome of Methanospirillum lacunae Ki8-1.</title>
        <authorList>
            <person name="Dueholm M.S."/>
            <person name="Nielsen P.H."/>
            <person name="Bakmann L.F."/>
            <person name="Otzen D.E."/>
        </authorList>
    </citation>
    <scope>NUCLEOTIDE SEQUENCE [LARGE SCALE GENOMIC DNA]</scope>
    <source>
        <strain evidence="5 6">Ki8-1</strain>
    </source>
</reference>
<feature type="transmembrane region" description="Helical" evidence="3">
    <location>
        <begin position="172"/>
        <end position="189"/>
    </location>
</feature>
<feature type="transmembrane region" description="Helical" evidence="3">
    <location>
        <begin position="147"/>
        <end position="166"/>
    </location>
</feature>
<comment type="caution">
    <text evidence="5">The sequence shown here is derived from an EMBL/GenBank/DDBJ whole genome shotgun (WGS) entry which is preliminary data.</text>
</comment>
<feature type="transmembrane region" description="Helical" evidence="3">
    <location>
        <begin position="288"/>
        <end position="313"/>
    </location>
</feature>
<dbReference type="GO" id="GO:0022857">
    <property type="term" value="F:transmembrane transporter activity"/>
    <property type="evidence" value="ECO:0007669"/>
    <property type="project" value="InterPro"/>
</dbReference>
<dbReference type="RefSeq" id="WP_109969241.1">
    <property type="nucleotide sequence ID" value="NZ_CP176093.1"/>
</dbReference>
<keyword evidence="1" id="KW-0813">Transport</keyword>
<evidence type="ECO:0000259" key="4">
    <source>
        <dbReference type="PROSITE" id="PS50850"/>
    </source>
</evidence>
<dbReference type="Proteomes" id="UP000245657">
    <property type="component" value="Unassembled WGS sequence"/>
</dbReference>
<dbReference type="InterPro" id="IPR020846">
    <property type="entry name" value="MFS_dom"/>
</dbReference>
<dbReference type="OrthoDB" id="117970at2157"/>
<dbReference type="EMBL" id="QGMY01000008">
    <property type="protein sequence ID" value="PWR71622.1"/>
    <property type="molecule type" value="Genomic_DNA"/>
</dbReference>
<organism evidence="5 6">
    <name type="scientific">Methanospirillum lacunae</name>
    <dbReference type="NCBI Taxonomy" id="668570"/>
    <lineage>
        <taxon>Archaea</taxon>
        <taxon>Methanobacteriati</taxon>
        <taxon>Methanobacteriota</taxon>
        <taxon>Stenosarchaea group</taxon>
        <taxon>Methanomicrobia</taxon>
        <taxon>Methanomicrobiales</taxon>
        <taxon>Methanospirillaceae</taxon>
        <taxon>Methanospirillum</taxon>
    </lineage>
</organism>
<dbReference type="Gene3D" id="1.20.1720.10">
    <property type="entry name" value="Multidrug resistance protein D"/>
    <property type="match status" value="1"/>
</dbReference>
<dbReference type="InterPro" id="IPR010290">
    <property type="entry name" value="TM_effector"/>
</dbReference>
<feature type="transmembrane region" description="Helical" evidence="3">
    <location>
        <begin position="46"/>
        <end position="64"/>
    </location>
</feature>
<sequence length="395" mass="42078">MQFSTDQRFILNLSIVGFFAIFSTTISKNPVLPLYASSLGANEALIGLISAVSPFAGILLSFPVGVLSDHLGKKRLLMLAGGVFLTAPLLYLLVTDPILLIPVRFFHGMATAILGPVVSALIAERFSVTRGERIGQYSSATLYGRTLAPLVGGALISLFVIVPGVFRYQSVYLAAFFSGLLVFLLLLKIPDEPKGALKTISPAVFKESLVAFRADRRLLATATVDMGTYFVFGVFETFFPVYLIGIGVEAYLIGIIFAVQVLSIAITKPFFGRIADQKDPRYQIGAGVFLLGISVSLIAVSSSLVLMIVISLVSGIGISLSTVATTKYVADLAKKEQIGASMGALSSVMDIGHSAGPLVAGLLITIFGFGAGFFSCFLLSMVIIIYFGFATRLIH</sequence>
<protein>
    <submittedName>
        <fullName evidence="5">MFS transporter</fullName>
    </submittedName>
</protein>
<dbReference type="InterPro" id="IPR011701">
    <property type="entry name" value="MFS"/>
</dbReference>
<name>A0A2V2MUK7_9EURY</name>
<feature type="domain" description="Major facilitator superfamily (MFS) profile" evidence="4">
    <location>
        <begin position="9"/>
        <end position="395"/>
    </location>
</feature>
<dbReference type="PANTHER" id="PTHR23518:SF2">
    <property type="entry name" value="MAJOR FACILITATOR SUPERFAMILY TRANSPORTER"/>
    <property type="match status" value="1"/>
</dbReference>